<organism evidence="2 3">
    <name type="scientific">Arthrobacter cavernae</name>
    <dbReference type="NCBI Taxonomy" id="2817681"/>
    <lineage>
        <taxon>Bacteria</taxon>
        <taxon>Bacillati</taxon>
        <taxon>Actinomycetota</taxon>
        <taxon>Actinomycetes</taxon>
        <taxon>Micrococcales</taxon>
        <taxon>Micrococcaceae</taxon>
        <taxon>Arthrobacter</taxon>
    </lineage>
</organism>
<reference evidence="2" key="1">
    <citation type="submission" date="2021-03" db="EMBL/GenBank/DDBJ databases">
        <title>A new species, PO-11, isolated from a karst cave deposit.</title>
        <authorList>
            <person name="Zhaoxiaoyong W."/>
        </authorList>
    </citation>
    <scope>NUCLEOTIDE SEQUENCE</scope>
    <source>
        <strain evidence="2">PO-11</strain>
    </source>
</reference>
<evidence type="ECO:0000256" key="1">
    <source>
        <dbReference type="SAM" id="MobiDB-lite"/>
    </source>
</evidence>
<proteinExistence type="predicted"/>
<dbReference type="AlphaFoldDB" id="A0A939KNA2"/>
<accession>A0A939KNA2</accession>
<dbReference type="EMBL" id="JAFNLL010000035">
    <property type="protein sequence ID" value="MBO1269071.1"/>
    <property type="molecule type" value="Genomic_DNA"/>
</dbReference>
<evidence type="ECO:0000313" key="3">
    <source>
        <dbReference type="Proteomes" id="UP000664164"/>
    </source>
</evidence>
<sequence length="59" mass="6210">WYSERSLCAFRRFSFLRSSEKNSNTDSGHEKIGAGQGPVARISAPGIAGIQSLDPAAGG</sequence>
<feature type="non-terminal residue" evidence="2">
    <location>
        <position position="1"/>
    </location>
</feature>
<protein>
    <submittedName>
        <fullName evidence="2">Uncharacterized protein</fullName>
    </submittedName>
</protein>
<dbReference type="Proteomes" id="UP000664164">
    <property type="component" value="Unassembled WGS sequence"/>
</dbReference>
<gene>
    <name evidence="2" type="ORF">J1902_14030</name>
</gene>
<feature type="region of interest" description="Disordered" evidence="1">
    <location>
        <begin position="19"/>
        <end position="39"/>
    </location>
</feature>
<keyword evidence="3" id="KW-1185">Reference proteome</keyword>
<dbReference type="RefSeq" id="WP_207616935.1">
    <property type="nucleotide sequence ID" value="NZ_JAFNLL010000035.1"/>
</dbReference>
<comment type="caution">
    <text evidence="2">The sequence shown here is derived from an EMBL/GenBank/DDBJ whole genome shotgun (WGS) entry which is preliminary data.</text>
</comment>
<evidence type="ECO:0000313" key="2">
    <source>
        <dbReference type="EMBL" id="MBO1269071.1"/>
    </source>
</evidence>
<name>A0A939KNA2_9MICC</name>